<dbReference type="AlphaFoldDB" id="F3KIR1"/>
<protein>
    <submittedName>
        <fullName evidence="1">Uncharacterized protein</fullName>
    </submittedName>
</protein>
<sequence>MTQEEHLMDNLLNVDLEIIDCVRTLHQNNWDSGNLKQQIADLLKIRDDLVDKLMSFKEHDANCDCSHEHN</sequence>
<comment type="caution">
    <text evidence="1">The sequence shown here is derived from an EMBL/GenBank/DDBJ whole genome shotgun (WGS) entry which is preliminary data.</text>
</comment>
<accession>F3KIR1</accession>
<dbReference type="STRING" id="886738.Nlim_0362"/>
<reference evidence="1" key="1">
    <citation type="journal article" date="2011" name="PLoS ONE">
        <title>Genome of a low-salinity ammonia-oxidizing archaeon determined by single-cell and metagenomic analysis.</title>
        <authorList>
            <person name="Blainey P.C."/>
            <person name="Mosier A.C."/>
            <person name="Potanina A."/>
            <person name="Francis C.A."/>
            <person name="Quake S.R."/>
        </authorList>
    </citation>
    <scope>NUCLEOTIDE SEQUENCE [LARGE SCALE GENOMIC DNA]</scope>
    <source>
        <strain evidence="1">SFB1</strain>
    </source>
</reference>
<organism evidence="1">
    <name type="scientific">Candidatus Nitrosarchaeum limnium SFB1</name>
    <dbReference type="NCBI Taxonomy" id="886738"/>
    <lineage>
        <taxon>Archaea</taxon>
        <taxon>Nitrososphaerota</taxon>
        <taxon>Nitrososphaeria</taxon>
        <taxon>Nitrosopumilales</taxon>
        <taxon>Nitrosopumilaceae</taxon>
        <taxon>Nitrosarchaeum</taxon>
    </lineage>
</organism>
<dbReference type="HOGENOM" id="CLU_2712603_0_0_2"/>
<name>F3KIR1_9ARCH</name>
<proteinExistence type="predicted"/>
<dbReference type="Proteomes" id="UP000004348">
    <property type="component" value="Chromosome"/>
</dbReference>
<evidence type="ECO:0000313" key="1">
    <source>
        <dbReference type="EMBL" id="EGG42805.1"/>
    </source>
</evidence>
<dbReference type="PATRIC" id="fig|886738.10.peg.416"/>
<gene>
    <name evidence="1" type="ORF">Nlim_0362</name>
</gene>
<dbReference type="EMBL" id="AEGP01000022">
    <property type="protein sequence ID" value="EGG42805.1"/>
    <property type="molecule type" value="Genomic_DNA"/>
</dbReference>